<dbReference type="GO" id="GO:0046872">
    <property type="term" value="F:metal ion binding"/>
    <property type="evidence" value="ECO:0007669"/>
    <property type="project" value="UniProtKB-KW"/>
</dbReference>
<proteinExistence type="inferred from homology"/>
<dbReference type="InterPro" id="IPR051263">
    <property type="entry name" value="C-type_cytochrome_biogenesis"/>
</dbReference>
<dbReference type="Proteomes" id="UP000597444">
    <property type="component" value="Unassembled WGS sequence"/>
</dbReference>
<dbReference type="Gene3D" id="1.10.8.640">
    <property type="entry name" value="Cytochrome C biogenesis protein"/>
    <property type="match status" value="1"/>
</dbReference>
<organism evidence="9 10">
    <name type="scientific">Reticulibacter mediterranei</name>
    <dbReference type="NCBI Taxonomy" id="2778369"/>
    <lineage>
        <taxon>Bacteria</taxon>
        <taxon>Bacillati</taxon>
        <taxon>Chloroflexota</taxon>
        <taxon>Ktedonobacteria</taxon>
        <taxon>Ktedonobacterales</taxon>
        <taxon>Reticulibacteraceae</taxon>
        <taxon>Reticulibacter</taxon>
    </lineage>
</organism>
<name>A0A8J3IL90_9CHLR</name>
<evidence type="ECO:0000256" key="7">
    <source>
        <dbReference type="RuleBase" id="RU364112"/>
    </source>
</evidence>
<feature type="domain" description="CcmH/CycL/Ccl2/NrfF N-terminal" evidence="8">
    <location>
        <begin position="16"/>
        <end position="146"/>
    </location>
</feature>
<dbReference type="GO" id="GO:0005886">
    <property type="term" value="C:plasma membrane"/>
    <property type="evidence" value="ECO:0007669"/>
    <property type="project" value="TreeGrafter"/>
</dbReference>
<keyword evidence="5" id="KW-0201">Cytochrome c-type biogenesis</keyword>
<dbReference type="InterPro" id="IPR038297">
    <property type="entry name" value="CcmH/CycL/NrfF/Ccl2_sf"/>
</dbReference>
<keyword evidence="7" id="KW-1133">Transmembrane helix</keyword>
<dbReference type="PANTHER" id="PTHR47870:SF1">
    <property type="entry name" value="CYTOCHROME C-TYPE BIOGENESIS PROTEIN CCMH"/>
    <property type="match status" value="1"/>
</dbReference>
<feature type="transmembrane region" description="Helical" evidence="7">
    <location>
        <begin position="12"/>
        <end position="30"/>
    </location>
</feature>
<dbReference type="AlphaFoldDB" id="A0A8J3IL90"/>
<dbReference type="CDD" id="cd16378">
    <property type="entry name" value="CcmH_N"/>
    <property type="match status" value="1"/>
</dbReference>
<dbReference type="RefSeq" id="WP_220203608.1">
    <property type="nucleotide sequence ID" value="NZ_BNJK01000001.1"/>
</dbReference>
<keyword evidence="2 7" id="KW-0349">Heme</keyword>
<keyword evidence="7" id="KW-0472">Membrane</keyword>
<reference evidence="9" key="1">
    <citation type="submission" date="2020-10" db="EMBL/GenBank/DDBJ databases">
        <title>Taxonomic study of unclassified bacteria belonging to the class Ktedonobacteria.</title>
        <authorList>
            <person name="Yabe S."/>
            <person name="Wang C.M."/>
            <person name="Zheng Y."/>
            <person name="Sakai Y."/>
            <person name="Cavaletti L."/>
            <person name="Monciardini P."/>
            <person name="Donadio S."/>
        </authorList>
    </citation>
    <scope>NUCLEOTIDE SEQUENCE</scope>
    <source>
        <strain evidence="9">ID150040</strain>
    </source>
</reference>
<evidence type="ECO:0000256" key="1">
    <source>
        <dbReference type="ARBA" id="ARBA00010342"/>
    </source>
</evidence>
<evidence type="ECO:0000313" key="9">
    <source>
        <dbReference type="EMBL" id="GHO92790.1"/>
    </source>
</evidence>
<evidence type="ECO:0000256" key="2">
    <source>
        <dbReference type="ARBA" id="ARBA00022617"/>
    </source>
</evidence>
<keyword evidence="10" id="KW-1185">Reference proteome</keyword>
<evidence type="ECO:0000256" key="4">
    <source>
        <dbReference type="ARBA" id="ARBA00022729"/>
    </source>
</evidence>
<dbReference type="PANTHER" id="PTHR47870">
    <property type="entry name" value="CYTOCHROME C-TYPE BIOGENESIS PROTEIN CCMH"/>
    <property type="match status" value="1"/>
</dbReference>
<comment type="function">
    <text evidence="7">Possible subunit of a heme lyase.</text>
</comment>
<gene>
    <name evidence="9" type="ORF">KSF_028380</name>
</gene>
<accession>A0A8J3IL90</accession>
<evidence type="ECO:0000256" key="6">
    <source>
        <dbReference type="ARBA" id="ARBA00023004"/>
    </source>
</evidence>
<comment type="caution">
    <text evidence="9">The sequence shown here is derived from an EMBL/GenBank/DDBJ whole genome shotgun (WGS) entry which is preliminary data.</text>
</comment>
<evidence type="ECO:0000256" key="5">
    <source>
        <dbReference type="ARBA" id="ARBA00022748"/>
    </source>
</evidence>
<dbReference type="GO" id="GO:0017004">
    <property type="term" value="P:cytochrome complex assembly"/>
    <property type="evidence" value="ECO:0007669"/>
    <property type="project" value="UniProtKB-KW"/>
</dbReference>
<keyword evidence="6 7" id="KW-0408">Iron</keyword>
<dbReference type="Pfam" id="PF03918">
    <property type="entry name" value="CcmH"/>
    <property type="match status" value="1"/>
</dbReference>
<keyword evidence="4 7" id="KW-0732">Signal</keyword>
<keyword evidence="3 7" id="KW-0479">Metal-binding</keyword>
<dbReference type="InterPro" id="IPR005616">
    <property type="entry name" value="CcmH/CycL/Ccl2/NrfF_N"/>
</dbReference>
<protein>
    <recommendedName>
        <fullName evidence="7">Cytochrome c-type biogenesis protein</fullName>
    </recommendedName>
</protein>
<keyword evidence="7" id="KW-0812">Transmembrane</keyword>
<evidence type="ECO:0000256" key="3">
    <source>
        <dbReference type="ARBA" id="ARBA00022723"/>
    </source>
</evidence>
<comment type="similarity">
    <text evidence="1 7">Belongs to the CcmH/CycL/Ccl2/NrfF family.</text>
</comment>
<evidence type="ECO:0000259" key="8">
    <source>
        <dbReference type="Pfam" id="PF03918"/>
    </source>
</evidence>
<evidence type="ECO:0000313" key="10">
    <source>
        <dbReference type="Proteomes" id="UP000597444"/>
    </source>
</evidence>
<sequence>MKPKTTRRRAQYLVLAVLLAIVAIWSAMFIRTSTQKTLDQRVQEVASQLKCPICQNESVADSPSSLAQQMRMVIRQQLQEGKSEQEVVQYFERSYGDKIINTPPWQGFYLLIWLVPITLLLGGIVLVWLTLRDWSSQAAPAFSATEPTNGAEEDTTSSVLDEDEFAAYRMQLERELAEEDPLFARPGLEGR</sequence>
<feature type="transmembrane region" description="Helical" evidence="7">
    <location>
        <begin position="108"/>
        <end position="131"/>
    </location>
</feature>
<dbReference type="EMBL" id="BNJK01000001">
    <property type="protein sequence ID" value="GHO92790.1"/>
    <property type="molecule type" value="Genomic_DNA"/>
</dbReference>